<reference evidence="3 4" key="1">
    <citation type="submission" date="2017-03" db="EMBL/GenBank/DDBJ databases">
        <title>Genomes of endolithic fungi from Antarctica.</title>
        <authorList>
            <person name="Coleine C."/>
            <person name="Masonjones S."/>
            <person name="Stajich J.E."/>
        </authorList>
    </citation>
    <scope>NUCLEOTIDE SEQUENCE [LARGE SCALE GENOMIC DNA]</scope>
    <source>
        <strain evidence="3 4">CCFEE 6314</strain>
    </source>
</reference>
<proteinExistence type="predicted"/>
<evidence type="ECO:0000256" key="1">
    <source>
        <dbReference type="SAM" id="MobiDB-lite"/>
    </source>
</evidence>
<dbReference type="AlphaFoldDB" id="A0A438N6Q7"/>
<protein>
    <recommendedName>
        <fullName evidence="2">Myb-like DNA-binding domain-containing protein</fullName>
    </recommendedName>
</protein>
<dbReference type="VEuPathDB" id="FungiDB:PV10_05882"/>
<feature type="compositionally biased region" description="Basic and acidic residues" evidence="1">
    <location>
        <begin position="95"/>
        <end position="112"/>
    </location>
</feature>
<dbReference type="Pfam" id="PF22980">
    <property type="entry name" value="Myb_DNA-bind_8"/>
    <property type="match status" value="1"/>
</dbReference>
<feature type="region of interest" description="Disordered" evidence="1">
    <location>
        <begin position="57"/>
        <end position="173"/>
    </location>
</feature>
<evidence type="ECO:0000313" key="3">
    <source>
        <dbReference type="EMBL" id="RVX71439.1"/>
    </source>
</evidence>
<evidence type="ECO:0000313" key="4">
    <source>
        <dbReference type="Proteomes" id="UP000288859"/>
    </source>
</evidence>
<name>A0A438N6Q7_EXOME</name>
<feature type="domain" description="Myb-like DNA-binding" evidence="2">
    <location>
        <begin position="11"/>
        <end position="54"/>
    </location>
</feature>
<sequence length="173" mass="18358">MPPKTTVSPDAFLAACIKHAKEKVVVNFDALAQEVGMSSGGAANKYRLMMKQLEEQGAAWASNKDVDDSDASPATKPKPARKRKATPATAAVKENGSDDEKAAISGSEDTKAPKKKAKTTTKATATKARKKAVPKTEPKPEPEAVKDESPSEHPSHSSEAEANDQSDFAPKEE</sequence>
<dbReference type="Proteomes" id="UP000288859">
    <property type="component" value="Unassembled WGS sequence"/>
</dbReference>
<accession>A0A438N6Q7</accession>
<dbReference type="InterPro" id="IPR054505">
    <property type="entry name" value="Myb_DNA-bind_8"/>
</dbReference>
<gene>
    <name evidence="3" type="ORF">B0A52_05011</name>
</gene>
<organism evidence="3 4">
    <name type="scientific">Exophiala mesophila</name>
    <name type="common">Black yeast-like fungus</name>
    <dbReference type="NCBI Taxonomy" id="212818"/>
    <lineage>
        <taxon>Eukaryota</taxon>
        <taxon>Fungi</taxon>
        <taxon>Dikarya</taxon>
        <taxon>Ascomycota</taxon>
        <taxon>Pezizomycotina</taxon>
        <taxon>Eurotiomycetes</taxon>
        <taxon>Chaetothyriomycetidae</taxon>
        <taxon>Chaetothyriales</taxon>
        <taxon>Herpotrichiellaceae</taxon>
        <taxon>Exophiala</taxon>
    </lineage>
</organism>
<comment type="caution">
    <text evidence="3">The sequence shown here is derived from an EMBL/GenBank/DDBJ whole genome shotgun (WGS) entry which is preliminary data.</text>
</comment>
<feature type="compositionally biased region" description="Basic and acidic residues" evidence="1">
    <location>
        <begin position="134"/>
        <end position="159"/>
    </location>
</feature>
<evidence type="ECO:0000259" key="2">
    <source>
        <dbReference type="Pfam" id="PF22980"/>
    </source>
</evidence>
<dbReference type="EMBL" id="NAJM01000017">
    <property type="protein sequence ID" value="RVX71439.1"/>
    <property type="molecule type" value="Genomic_DNA"/>
</dbReference>
<dbReference type="OrthoDB" id="4151130at2759"/>